<accession>A0A0U1NNE1</accession>
<dbReference type="EMBL" id="CVQV01000011">
    <property type="protein sequence ID" value="CRK76013.1"/>
    <property type="molecule type" value="Genomic_DNA"/>
</dbReference>
<dbReference type="STRING" id="282199.GCA_001049735_02069"/>
<evidence type="ECO:0000313" key="2">
    <source>
        <dbReference type="EMBL" id="CRK76013.1"/>
    </source>
</evidence>
<dbReference type="InterPro" id="IPR037221">
    <property type="entry name" value="H-type_lectin_dom_sf"/>
</dbReference>
<dbReference type="GO" id="GO:0098636">
    <property type="term" value="C:protein complex involved in cell adhesion"/>
    <property type="evidence" value="ECO:0007669"/>
    <property type="project" value="TreeGrafter"/>
</dbReference>
<dbReference type="SUPFAM" id="SSF141086">
    <property type="entry name" value="Agglutinin HPA-like"/>
    <property type="match status" value="1"/>
</dbReference>
<dbReference type="AlphaFoldDB" id="A0A0U1NNE1"/>
<evidence type="ECO:0000259" key="1">
    <source>
        <dbReference type="Pfam" id="PF09458"/>
    </source>
</evidence>
<dbReference type="Gene3D" id="2.60.40.2080">
    <property type="match status" value="1"/>
</dbReference>
<dbReference type="GO" id="GO:0070492">
    <property type="term" value="F:oligosaccharide binding"/>
    <property type="evidence" value="ECO:0007669"/>
    <property type="project" value="TreeGrafter"/>
</dbReference>
<proteinExistence type="predicted"/>
<dbReference type="GO" id="GO:0046871">
    <property type="term" value="F:N-acetylgalactosamine binding"/>
    <property type="evidence" value="ECO:0007669"/>
    <property type="project" value="TreeGrafter"/>
</dbReference>
<dbReference type="PANTHER" id="PTHR46938">
    <property type="entry name" value="DISCOIDIN-1 SUBUNIT A-RELATED-RELATED"/>
    <property type="match status" value="1"/>
</dbReference>
<name>A0A0U1NNE1_9RHOB</name>
<dbReference type="InterPro" id="IPR052487">
    <property type="entry name" value="Galactose-binding_lectin"/>
</dbReference>
<keyword evidence="3" id="KW-1185">Reference proteome</keyword>
<dbReference type="Pfam" id="PF09458">
    <property type="entry name" value="H_lectin"/>
    <property type="match status" value="1"/>
</dbReference>
<protein>
    <submittedName>
        <fullName evidence="2">H-type lectin domain protein</fullName>
    </submittedName>
</protein>
<sequence>MKRLDSHTLGIEQGELVLFSDFQAGGDMWTGKGDRIVRRRVEFSEAFRKAPSVLVNLSMWDTDHATNTRMDLRADDITERGFDVVFQTWGDTRVARIRVGWTAMGMLHEDDDWELY</sequence>
<dbReference type="GO" id="GO:0030247">
    <property type="term" value="F:polysaccharide binding"/>
    <property type="evidence" value="ECO:0007669"/>
    <property type="project" value="TreeGrafter"/>
</dbReference>
<reference evidence="2 3" key="1">
    <citation type="submission" date="2015-04" db="EMBL/GenBank/DDBJ databases">
        <authorList>
            <person name="Syromyatnikov M.Y."/>
            <person name="Popov V.N."/>
        </authorList>
    </citation>
    <scope>NUCLEOTIDE SEQUENCE [LARGE SCALE GENOMIC DNA]</scope>
    <source>
        <strain evidence="2 3">CECT 5292</strain>
    </source>
</reference>
<gene>
    <name evidence="2" type="ORF">NIG5292_02070</name>
</gene>
<dbReference type="GO" id="GO:0009986">
    <property type="term" value="C:cell surface"/>
    <property type="evidence" value="ECO:0007669"/>
    <property type="project" value="TreeGrafter"/>
</dbReference>
<dbReference type="Proteomes" id="UP000048949">
    <property type="component" value="Unassembled WGS sequence"/>
</dbReference>
<dbReference type="InterPro" id="IPR019019">
    <property type="entry name" value="H-type_lectin_domain"/>
</dbReference>
<dbReference type="OrthoDB" id="7658568at2"/>
<dbReference type="GO" id="GO:0098609">
    <property type="term" value="P:cell-cell adhesion"/>
    <property type="evidence" value="ECO:0007669"/>
    <property type="project" value="TreeGrafter"/>
</dbReference>
<feature type="domain" description="H-type lectin" evidence="1">
    <location>
        <begin position="39"/>
        <end position="104"/>
    </location>
</feature>
<dbReference type="GO" id="GO:0045335">
    <property type="term" value="C:phagocytic vesicle"/>
    <property type="evidence" value="ECO:0007669"/>
    <property type="project" value="TreeGrafter"/>
</dbReference>
<dbReference type="RefSeq" id="WP_048599430.1">
    <property type="nucleotide sequence ID" value="NZ_CBFHGK010000007.1"/>
</dbReference>
<evidence type="ECO:0000313" key="3">
    <source>
        <dbReference type="Proteomes" id="UP000048949"/>
    </source>
</evidence>
<organism evidence="2 3">
    <name type="scientific">Nereida ignava</name>
    <dbReference type="NCBI Taxonomy" id="282199"/>
    <lineage>
        <taxon>Bacteria</taxon>
        <taxon>Pseudomonadati</taxon>
        <taxon>Pseudomonadota</taxon>
        <taxon>Alphaproteobacteria</taxon>
        <taxon>Rhodobacterales</taxon>
        <taxon>Roseobacteraceae</taxon>
        <taxon>Nereida</taxon>
    </lineage>
</organism>
<keyword evidence="2" id="KW-0430">Lectin</keyword>
<dbReference type="PANTHER" id="PTHR46938:SF1">
    <property type="entry name" value="DISCOIDIN-1 SUBUNIT A-RELATED"/>
    <property type="match status" value="1"/>
</dbReference>